<evidence type="ECO:0000313" key="1">
    <source>
        <dbReference type="EMBL" id="KAF0255739.1"/>
    </source>
</evidence>
<proteinExistence type="predicted"/>
<accession>A0A7V8J5I2</accession>
<gene>
    <name evidence="1" type="ORF">GN299_06520</name>
</gene>
<comment type="caution">
    <text evidence="1">The sequence shown here is derived from an EMBL/GenBank/DDBJ whole genome shotgun (WGS) entry which is preliminary data.</text>
</comment>
<reference evidence="1 2" key="1">
    <citation type="submission" date="2019-12" db="EMBL/GenBank/DDBJ databases">
        <authorList>
            <person name="Woiski C."/>
        </authorList>
    </citation>
    <scope>NUCLEOTIDE SEQUENCE [LARGE SCALE GENOMIC DNA]</scope>
    <source>
        <strain evidence="1 2">BOE100</strain>
    </source>
</reference>
<sequence>MFVFLAVVAVVGAWGGHVRIQQRIEARSKEHSVARVEPVQVQQDRRAVDVVGPADMGHKTRNEIEKAIYR</sequence>
<protein>
    <submittedName>
        <fullName evidence="1">Uncharacterized protein</fullName>
    </submittedName>
</protein>
<name>A0A7V8J5I2_PSEPU</name>
<organism evidence="1 2">
    <name type="scientific">Pseudomonas putida</name>
    <name type="common">Arthrobacter siderocapsulatus</name>
    <dbReference type="NCBI Taxonomy" id="303"/>
    <lineage>
        <taxon>Bacteria</taxon>
        <taxon>Pseudomonadati</taxon>
        <taxon>Pseudomonadota</taxon>
        <taxon>Gammaproteobacteria</taxon>
        <taxon>Pseudomonadales</taxon>
        <taxon>Pseudomonadaceae</taxon>
        <taxon>Pseudomonas</taxon>
    </lineage>
</organism>
<evidence type="ECO:0000313" key="2">
    <source>
        <dbReference type="Proteomes" id="UP000442695"/>
    </source>
</evidence>
<dbReference type="RefSeq" id="WP_156858633.1">
    <property type="nucleotide sequence ID" value="NZ_WOWR01000005.1"/>
</dbReference>
<dbReference type="Proteomes" id="UP000442695">
    <property type="component" value="Unassembled WGS sequence"/>
</dbReference>
<dbReference type="EMBL" id="WOWR01000005">
    <property type="protein sequence ID" value="KAF0255739.1"/>
    <property type="molecule type" value="Genomic_DNA"/>
</dbReference>
<dbReference type="AlphaFoldDB" id="A0A7V8J5I2"/>